<dbReference type="AlphaFoldDB" id="W7X0C1"/>
<name>W7X0C1_TETTS</name>
<gene>
    <name evidence="2" type="ORF">TTHERM_000630609</name>
</gene>
<evidence type="ECO:0000256" key="1">
    <source>
        <dbReference type="SAM" id="SignalP"/>
    </source>
</evidence>
<dbReference type="KEGG" id="tet:TTHERM_000630609"/>
<dbReference type="EMBL" id="GG662532">
    <property type="protein sequence ID" value="EWS72560.1"/>
    <property type="molecule type" value="Genomic_DNA"/>
</dbReference>
<dbReference type="InParanoid" id="W7X0C1"/>
<evidence type="ECO:0000313" key="2">
    <source>
        <dbReference type="EMBL" id="EWS72560.1"/>
    </source>
</evidence>
<accession>W7X0C1</accession>
<dbReference type="RefSeq" id="XP_012654843.1">
    <property type="nucleotide sequence ID" value="XM_012799389.1"/>
</dbReference>
<sequence length="1125" mass="129699">MNLKYIVFILLSIANFYKTILCQKCPLLQTYHNPVVNLGFVVRNFLRIPKTNILVINTLYNDLQDSNIVYFNDLSSSSGEIINVVKPNYVIIDMQYNIYLELIMVTNYYSLVFADPYTLKAVYSVPIPQLQGLFLIEETNYIILTRFYNQLQIYDFMQQKPVLTMDNSKTLEKSPDGSKAYQYQSKIYTLKNGQKIILTTNDMGVIYWIIDVENLTYQFIGYIEQSKVKKQGDKFRQFQKHPTKDIFFFGGQNLEIIVVKLIDIQTNQFQTLDTMSLYDNQYTDPITNLYYTLVLGDNGQLNPILWAGDNYYVYSITLNESADDSSLKLGGFESYAVDTMYRWYVINETSMIYISSGDFVTIFNYQTNEFTKNLYFYGDLFCRRYMRQVEGSQDQYILLSGNQLLLYDKGNFGSPSLSQKSQFDENVRWRYGSFYQIKNQFDYYFVKVGADDENSKIYVFPIYPLGERGSVVDITDLYGLEWININSYLDPFYLGDTYWVAFAFPQKQNTEDYLFMLIDCTSSNERSYYLKSNKTSDSSIQTAFAVASLDNPNNLELIGVDNYGTIYAWDLGQDGFPFKFYINFSICQKSQIGDIFYFNETVSRLIISCSNSNVYSIDYTTGKFQNLVQLSQQPAALKAFSNHQLVAIGDFNTGVAYIFKFNPQTSNFDLFLNVQSSKIQDQIIHIEILKDNTIWVQFTFSNLFYSLNDCLEDSSLCTQCNQEYYFEASEQYDSNGVYGVGSVDYPFTTSNNFLTAMIKAQYYKQIVSGVSNMFVDILVKPHSILGLNPKFMNFDFNSIISLNFKSSIPGQYATLQYQNLLEFQNYNQVGFQDIIIYFGLDNENSNCGLYFANIENNVYINNIQLYLYTQTSAPKSCQSIYSDSSILNVFNYSISNEDFSNHKSILTYFNVTNINFNNFSLTDCILGDSFSILTQESDLKVLASNITLSNNICSSNSDDPDNDEKISALFSSGNFNVNNMTVNNNTFCKKIIFSCVSSLDQTNQVFSFQDLNVYDNYFQAKTEYLFFDALYSMRVNPNHELHLDVIQFKNNSLLTKNNNDLIGASYFQTMKIATISASNTMLINHFDIKLGLFQNANNFTISFNALMTMITQLKYLISRQTDVSS</sequence>
<dbReference type="SUPFAM" id="SSF50998">
    <property type="entry name" value="Quinoprotein alcohol dehydrogenase-like"/>
    <property type="match status" value="1"/>
</dbReference>
<dbReference type="InterPro" id="IPR011047">
    <property type="entry name" value="Quinoprotein_ADH-like_sf"/>
</dbReference>
<feature type="chain" id="PRO_5004903157" description="Transmembrane protein" evidence="1">
    <location>
        <begin position="23"/>
        <end position="1125"/>
    </location>
</feature>
<organism evidence="2 3">
    <name type="scientific">Tetrahymena thermophila (strain SB210)</name>
    <dbReference type="NCBI Taxonomy" id="312017"/>
    <lineage>
        <taxon>Eukaryota</taxon>
        <taxon>Sar</taxon>
        <taxon>Alveolata</taxon>
        <taxon>Ciliophora</taxon>
        <taxon>Intramacronucleata</taxon>
        <taxon>Oligohymenophorea</taxon>
        <taxon>Hymenostomatida</taxon>
        <taxon>Tetrahymenina</taxon>
        <taxon>Tetrahymenidae</taxon>
        <taxon>Tetrahymena</taxon>
    </lineage>
</organism>
<reference evidence="3" key="1">
    <citation type="journal article" date="2006" name="PLoS Biol.">
        <title>Macronuclear genome sequence of the ciliate Tetrahymena thermophila, a model eukaryote.</title>
        <authorList>
            <person name="Eisen J.A."/>
            <person name="Coyne R.S."/>
            <person name="Wu M."/>
            <person name="Wu D."/>
            <person name="Thiagarajan M."/>
            <person name="Wortman J.R."/>
            <person name="Badger J.H."/>
            <person name="Ren Q."/>
            <person name="Amedeo P."/>
            <person name="Jones K.M."/>
            <person name="Tallon L.J."/>
            <person name="Delcher A.L."/>
            <person name="Salzberg S.L."/>
            <person name="Silva J.C."/>
            <person name="Haas B.J."/>
            <person name="Majoros W.H."/>
            <person name="Farzad M."/>
            <person name="Carlton J.M."/>
            <person name="Smith R.K. Jr."/>
            <person name="Garg J."/>
            <person name="Pearlman R.E."/>
            <person name="Karrer K.M."/>
            <person name="Sun L."/>
            <person name="Manning G."/>
            <person name="Elde N.C."/>
            <person name="Turkewitz A.P."/>
            <person name="Asai D.J."/>
            <person name="Wilkes D.E."/>
            <person name="Wang Y."/>
            <person name="Cai H."/>
            <person name="Collins K."/>
            <person name="Stewart B.A."/>
            <person name="Lee S.R."/>
            <person name="Wilamowska K."/>
            <person name="Weinberg Z."/>
            <person name="Ruzzo W.L."/>
            <person name="Wloga D."/>
            <person name="Gaertig J."/>
            <person name="Frankel J."/>
            <person name="Tsao C.-C."/>
            <person name="Gorovsky M.A."/>
            <person name="Keeling P.J."/>
            <person name="Waller R.F."/>
            <person name="Patron N.J."/>
            <person name="Cherry J.M."/>
            <person name="Stover N.A."/>
            <person name="Krieger C.J."/>
            <person name="del Toro C."/>
            <person name="Ryder H.F."/>
            <person name="Williamson S.C."/>
            <person name="Barbeau R.A."/>
            <person name="Hamilton E.P."/>
            <person name="Orias E."/>
        </authorList>
    </citation>
    <scope>NUCLEOTIDE SEQUENCE [LARGE SCALE GENOMIC DNA]</scope>
    <source>
        <strain evidence="3">SB210</strain>
    </source>
</reference>
<evidence type="ECO:0000313" key="3">
    <source>
        <dbReference type="Proteomes" id="UP000009168"/>
    </source>
</evidence>
<feature type="signal peptide" evidence="1">
    <location>
        <begin position="1"/>
        <end position="22"/>
    </location>
</feature>
<proteinExistence type="predicted"/>
<keyword evidence="1" id="KW-0732">Signal</keyword>
<keyword evidence="3" id="KW-1185">Reference proteome</keyword>
<dbReference type="Proteomes" id="UP000009168">
    <property type="component" value="Unassembled WGS sequence"/>
</dbReference>
<dbReference type="GeneID" id="24439925"/>
<evidence type="ECO:0008006" key="4">
    <source>
        <dbReference type="Google" id="ProtNLM"/>
    </source>
</evidence>
<protein>
    <recommendedName>
        <fullName evidence="4">Transmembrane protein</fullName>
    </recommendedName>
</protein>